<accession>A0ABQ6LWV0</accession>
<sequence length="452" mass="48672">MAHARKKIINEIRRLVSLGGPLVVSNIAIVSMGVTDTIVAGRASATDLAGLAIGSGAWVTLTVIIMGLLAATSPIVARLRGARKLDETGWQLSQSLWIATVMGLFGVAVLLASPVWTAWINAEPEVRDVTTGYLLALSTGAMPFAVSAALRGYCEGMARVRPTMRIYIAMAILNVPLDILLVFGAGPIPALGGAGCGWATSIACWFSAIAFWWHIKTDPAYRPFELTFRLPKPDWPTLKHHLSIGLPVCVGSTGEVVFFASMAFMLASHGTAAVASHQVAISIGSTFYMVALALAQAVSIRCAQRLGEGKPKAASFSCWTGVTTGIAYAVMTAIIIIVARDWFVLAYTSDKEVFAVATSLLLLCAAFQLADVAQAMAWGALRGYKDTRTPMFIQLFSYWLVGFPIARWLGENYWGVYGYWVGINAGLMTAALLLNYRLWRTTQKERIVGVRA</sequence>
<feature type="transmembrane region" description="Helical" evidence="10">
    <location>
        <begin position="166"/>
        <end position="185"/>
    </location>
</feature>
<organism evidence="11 12">
    <name type="scientific">Biformimicrobium ophioploci</name>
    <dbReference type="NCBI Taxonomy" id="3036711"/>
    <lineage>
        <taxon>Bacteria</taxon>
        <taxon>Pseudomonadati</taxon>
        <taxon>Pseudomonadota</taxon>
        <taxon>Gammaproteobacteria</taxon>
        <taxon>Cellvibrionales</taxon>
        <taxon>Microbulbiferaceae</taxon>
        <taxon>Biformimicrobium</taxon>
    </lineage>
</organism>
<evidence type="ECO:0000256" key="1">
    <source>
        <dbReference type="ARBA" id="ARBA00004429"/>
    </source>
</evidence>
<feature type="transmembrane region" description="Helical" evidence="10">
    <location>
        <begin position="191"/>
        <end position="213"/>
    </location>
</feature>
<dbReference type="InterPro" id="IPR050222">
    <property type="entry name" value="MATE_MdtK"/>
</dbReference>
<gene>
    <name evidence="11" type="ORF">MNKW57_09000</name>
</gene>
<keyword evidence="3" id="KW-0050">Antiport</keyword>
<evidence type="ECO:0000256" key="10">
    <source>
        <dbReference type="SAM" id="Phobius"/>
    </source>
</evidence>
<name>A0ABQ6LWV0_9GAMM</name>
<evidence type="ECO:0000256" key="2">
    <source>
        <dbReference type="ARBA" id="ARBA00022448"/>
    </source>
</evidence>
<feature type="transmembrane region" description="Helical" evidence="10">
    <location>
        <begin position="12"/>
        <end position="35"/>
    </location>
</feature>
<keyword evidence="8 10" id="KW-0472">Membrane</keyword>
<keyword evidence="12" id="KW-1185">Reference proteome</keyword>
<dbReference type="Proteomes" id="UP001224392">
    <property type="component" value="Unassembled WGS sequence"/>
</dbReference>
<dbReference type="NCBIfam" id="TIGR00797">
    <property type="entry name" value="matE"/>
    <property type="match status" value="1"/>
</dbReference>
<dbReference type="EMBL" id="BSYJ01000002">
    <property type="protein sequence ID" value="GMG86579.1"/>
    <property type="molecule type" value="Genomic_DNA"/>
</dbReference>
<feature type="transmembrane region" description="Helical" evidence="10">
    <location>
        <begin position="132"/>
        <end position="154"/>
    </location>
</feature>
<feature type="transmembrane region" description="Helical" evidence="10">
    <location>
        <begin position="392"/>
        <end position="410"/>
    </location>
</feature>
<feature type="transmembrane region" description="Helical" evidence="10">
    <location>
        <begin position="318"/>
        <end position="339"/>
    </location>
</feature>
<keyword evidence="6 10" id="KW-1133">Transmembrane helix</keyword>
<dbReference type="CDD" id="cd13131">
    <property type="entry name" value="MATE_NorM_like"/>
    <property type="match status" value="1"/>
</dbReference>
<dbReference type="Pfam" id="PF01554">
    <property type="entry name" value="MatE"/>
    <property type="match status" value="2"/>
</dbReference>
<feature type="transmembrane region" description="Helical" evidence="10">
    <location>
        <begin position="55"/>
        <end position="76"/>
    </location>
</feature>
<evidence type="ECO:0000256" key="7">
    <source>
        <dbReference type="ARBA" id="ARBA00023065"/>
    </source>
</evidence>
<keyword evidence="7" id="KW-0406">Ion transport</keyword>
<feature type="transmembrane region" description="Helical" evidence="10">
    <location>
        <begin position="96"/>
        <end position="120"/>
    </location>
</feature>
<dbReference type="PANTHER" id="PTHR43298">
    <property type="entry name" value="MULTIDRUG RESISTANCE PROTEIN NORM-RELATED"/>
    <property type="match status" value="1"/>
</dbReference>
<feature type="transmembrane region" description="Helical" evidence="10">
    <location>
        <begin position="242"/>
        <end position="267"/>
    </location>
</feature>
<dbReference type="PANTHER" id="PTHR43298:SF2">
    <property type="entry name" value="FMN_FAD EXPORTER YEEO-RELATED"/>
    <property type="match status" value="1"/>
</dbReference>
<feature type="transmembrane region" description="Helical" evidence="10">
    <location>
        <begin position="416"/>
        <end position="436"/>
    </location>
</feature>
<proteinExistence type="predicted"/>
<protein>
    <recommendedName>
        <fullName evidence="9">Multidrug-efflux transporter</fullName>
    </recommendedName>
</protein>
<dbReference type="RefSeq" id="WP_285763120.1">
    <property type="nucleotide sequence ID" value="NZ_BSYJ01000002.1"/>
</dbReference>
<evidence type="ECO:0000313" key="11">
    <source>
        <dbReference type="EMBL" id="GMG86579.1"/>
    </source>
</evidence>
<keyword evidence="5 10" id="KW-0812">Transmembrane</keyword>
<reference evidence="11 12" key="1">
    <citation type="submission" date="2023-04" db="EMBL/GenBank/DDBJ databases">
        <title>Marinobulbifer ophiurae gen. nov., sp. Nov., isolate from tissue of brittle star Ophioplocus japonicus.</title>
        <authorList>
            <person name="Kawano K."/>
            <person name="Sawayama S."/>
            <person name="Nakagawa S."/>
        </authorList>
    </citation>
    <scope>NUCLEOTIDE SEQUENCE [LARGE SCALE GENOMIC DNA]</scope>
    <source>
        <strain evidence="11 12">NKW57</strain>
    </source>
</reference>
<evidence type="ECO:0000256" key="4">
    <source>
        <dbReference type="ARBA" id="ARBA00022475"/>
    </source>
</evidence>
<evidence type="ECO:0000313" key="12">
    <source>
        <dbReference type="Proteomes" id="UP001224392"/>
    </source>
</evidence>
<keyword evidence="2" id="KW-0813">Transport</keyword>
<feature type="transmembrane region" description="Helical" evidence="10">
    <location>
        <begin position="359"/>
        <end position="380"/>
    </location>
</feature>
<comment type="subcellular location">
    <subcellularLocation>
        <location evidence="1">Cell inner membrane</location>
        <topology evidence="1">Multi-pass membrane protein</topology>
    </subcellularLocation>
</comment>
<comment type="caution">
    <text evidence="11">The sequence shown here is derived from an EMBL/GenBank/DDBJ whole genome shotgun (WGS) entry which is preliminary data.</text>
</comment>
<evidence type="ECO:0000256" key="9">
    <source>
        <dbReference type="ARBA" id="ARBA00031636"/>
    </source>
</evidence>
<dbReference type="PIRSF" id="PIRSF006603">
    <property type="entry name" value="DinF"/>
    <property type="match status" value="1"/>
</dbReference>
<dbReference type="InterPro" id="IPR048279">
    <property type="entry name" value="MdtK-like"/>
</dbReference>
<evidence type="ECO:0000256" key="8">
    <source>
        <dbReference type="ARBA" id="ARBA00023136"/>
    </source>
</evidence>
<evidence type="ECO:0000256" key="3">
    <source>
        <dbReference type="ARBA" id="ARBA00022449"/>
    </source>
</evidence>
<evidence type="ECO:0000256" key="5">
    <source>
        <dbReference type="ARBA" id="ARBA00022692"/>
    </source>
</evidence>
<dbReference type="InterPro" id="IPR002528">
    <property type="entry name" value="MATE_fam"/>
</dbReference>
<feature type="transmembrane region" description="Helical" evidence="10">
    <location>
        <begin position="279"/>
        <end position="298"/>
    </location>
</feature>
<keyword evidence="4" id="KW-1003">Cell membrane</keyword>
<evidence type="ECO:0000256" key="6">
    <source>
        <dbReference type="ARBA" id="ARBA00022989"/>
    </source>
</evidence>